<dbReference type="KEGG" id="aup:AsAng_0029160"/>
<feature type="transmembrane region" description="Helical" evidence="1">
    <location>
        <begin position="202"/>
        <end position="225"/>
    </location>
</feature>
<dbReference type="CDD" id="cd03510">
    <property type="entry name" value="Rhizobitoxine-FADS-like"/>
    <property type="match status" value="1"/>
</dbReference>
<dbReference type="PANTHER" id="PTHR19353">
    <property type="entry name" value="FATTY ACID DESATURASE 2"/>
    <property type="match status" value="1"/>
</dbReference>
<dbReference type="GO" id="GO:0008610">
    <property type="term" value="P:lipid biosynthetic process"/>
    <property type="evidence" value="ECO:0007669"/>
    <property type="project" value="UniProtKB-ARBA"/>
</dbReference>
<keyword evidence="1" id="KW-1133">Transmembrane helix</keyword>
<dbReference type="InterPro" id="IPR012171">
    <property type="entry name" value="Fatty_acid_desaturase"/>
</dbReference>
<sequence>MHQIPTAPYLTAEEKKQLLEMNDFQALIEVAAHWAWIVFALLLPYFFLNPLTVLLSLFILGGKQLACAILLHDASHYSVFSNKKLNDWVGNWLGAYPIFQNMLAYRPYHKIHHLYTGLEEDPDLLLTRGYPTSKKSMLRKFFRDLSGQTGVKAFLGLVLMRLGYLEYNLGNKVVKIAQEDRSWGEFLQIFITKLWQPIVANFFIFVLLYLLASGWLYLLWVTAYLTTFQFCIRVRSMAEHSVVEDTTNPILNTRTTYANRLERMLFAPYYVNYHVEHHLLMGVPSYNLPQLHQIIKKRGFYEQGVLAANYWQVIKMAIKEK</sequence>
<protein>
    <submittedName>
        <fullName evidence="3">Fatty acid desaturase family protein</fullName>
    </submittedName>
</protein>
<dbReference type="RefSeq" id="WP_264793304.1">
    <property type="nucleotide sequence ID" value="NZ_AP026867.1"/>
</dbReference>
<dbReference type="Pfam" id="PF00487">
    <property type="entry name" value="FA_desaturase"/>
    <property type="match status" value="1"/>
</dbReference>
<dbReference type="AlphaFoldDB" id="A0A916DSY6"/>
<dbReference type="GO" id="GO:0016717">
    <property type="term" value="F:oxidoreductase activity, acting on paired donors, with oxidation of a pair of donors resulting in the reduction of molecular oxygen to two molecules of water"/>
    <property type="evidence" value="ECO:0007669"/>
    <property type="project" value="TreeGrafter"/>
</dbReference>
<keyword evidence="1" id="KW-0812">Transmembrane</keyword>
<name>A0A916DSY6_9BACT</name>
<evidence type="ECO:0000313" key="4">
    <source>
        <dbReference type="Proteomes" id="UP001060919"/>
    </source>
</evidence>
<evidence type="ECO:0000313" key="3">
    <source>
        <dbReference type="EMBL" id="BDS12201.1"/>
    </source>
</evidence>
<dbReference type="EMBL" id="AP026867">
    <property type="protein sequence ID" value="BDS12201.1"/>
    <property type="molecule type" value="Genomic_DNA"/>
</dbReference>
<dbReference type="Proteomes" id="UP001060919">
    <property type="component" value="Chromosome"/>
</dbReference>
<proteinExistence type="predicted"/>
<accession>A0A916DSY6</accession>
<dbReference type="InterPro" id="IPR005804">
    <property type="entry name" value="FA_desaturase_dom"/>
</dbReference>
<reference evidence="3" key="1">
    <citation type="submission" date="2022-09" db="EMBL/GenBank/DDBJ databases">
        <title>Aureispira anguillicida sp. nov., isolated from Leptocephalus of Japanese eel Anguilla japonica.</title>
        <authorList>
            <person name="Yuasa K."/>
            <person name="Mekata T."/>
            <person name="Ikunari K."/>
        </authorList>
    </citation>
    <scope>NUCLEOTIDE SEQUENCE</scope>
    <source>
        <strain evidence="3">EL160426</strain>
    </source>
</reference>
<feature type="domain" description="Fatty acid desaturase" evidence="2">
    <location>
        <begin position="51"/>
        <end position="301"/>
    </location>
</feature>
<dbReference type="GO" id="GO:0016020">
    <property type="term" value="C:membrane"/>
    <property type="evidence" value="ECO:0007669"/>
    <property type="project" value="TreeGrafter"/>
</dbReference>
<dbReference type="PANTHER" id="PTHR19353:SF19">
    <property type="entry name" value="DELTA(5) FATTY ACID DESATURASE C-RELATED"/>
    <property type="match status" value="1"/>
</dbReference>
<organism evidence="3 4">
    <name type="scientific">Aureispira anguillae</name>
    <dbReference type="NCBI Taxonomy" id="2864201"/>
    <lineage>
        <taxon>Bacteria</taxon>
        <taxon>Pseudomonadati</taxon>
        <taxon>Bacteroidota</taxon>
        <taxon>Saprospiria</taxon>
        <taxon>Saprospirales</taxon>
        <taxon>Saprospiraceae</taxon>
        <taxon>Aureispira</taxon>
    </lineage>
</organism>
<evidence type="ECO:0000259" key="2">
    <source>
        <dbReference type="Pfam" id="PF00487"/>
    </source>
</evidence>
<keyword evidence="4" id="KW-1185">Reference proteome</keyword>
<evidence type="ECO:0000256" key="1">
    <source>
        <dbReference type="SAM" id="Phobius"/>
    </source>
</evidence>
<keyword evidence="1" id="KW-0472">Membrane</keyword>
<gene>
    <name evidence="3" type="ORF">AsAng_0029160</name>
</gene>